<protein>
    <submittedName>
        <fullName evidence="3">Response regulator receiver protein</fullName>
    </submittedName>
</protein>
<dbReference type="SUPFAM" id="SSF52172">
    <property type="entry name" value="CheY-like"/>
    <property type="match status" value="1"/>
</dbReference>
<dbReference type="InterPro" id="IPR001789">
    <property type="entry name" value="Sig_transdc_resp-reg_receiver"/>
</dbReference>
<dbReference type="PROSITE" id="PS50110">
    <property type="entry name" value="RESPONSE_REGULATORY"/>
    <property type="match status" value="1"/>
</dbReference>
<reference evidence="3 4" key="1">
    <citation type="journal article" date="2011" name="Stand. Genomic Sci.">
        <title>Complete genome sequence of Deinococcus maricopensis type strain (LB-34).</title>
        <authorList>
            <person name="Pukall R."/>
            <person name="Zeytun A."/>
            <person name="Lucas S."/>
            <person name="Lapidus A."/>
            <person name="Hammon N."/>
            <person name="Deshpande S."/>
            <person name="Nolan M."/>
            <person name="Cheng J.F."/>
            <person name="Pitluck S."/>
            <person name="Liolios K."/>
            <person name="Pagani I."/>
            <person name="Mikhailova N."/>
            <person name="Ivanova N."/>
            <person name="Mavromatis K."/>
            <person name="Pati A."/>
            <person name="Tapia R."/>
            <person name="Han C."/>
            <person name="Goodwin L."/>
            <person name="Chen A."/>
            <person name="Palaniappan K."/>
            <person name="Land M."/>
            <person name="Hauser L."/>
            <person name="Chang Y.J."/>
            <person name="Jeffries C.D."/>
            <person name="Brambilla E.M."/>
            <person name="Rohde M."/>
            <person name="Goker M."/>
            <person name="Detter J.C."/>
            <person name="Woyke T."/>
            <person name="Bristow J."/>
            <person name="Eisen J.A."/>
            <person name="Markowitz V."/>
            <person name="Hugenholtz P."/>
            <person name="Kyrpides N.C."/>
            <person name="Klenk H.P."/>
        </authorList>
    </citation>
    <scope>NUCLEOTIDE SEQUENCE [LARGE SCALE GENOMIC DNA]</scope>
    <source>
        <strain evidence="4">DSM 21211 / LMG 22137 / NRRL B-23946 / LB-34</strain>
    </source>
</reference>
<dbReference type="GO" id="GO:0000160">
    <property type="term" value="P:phosphorelay signal transduction system"/>
    <property type="evidence" value="ECO:0007669"/>
    <property type="project" value="InterPro"/>
</dbReference>
<dbReference type="RefSeq" id="WP_013557766.1">
    <property type="nucleotide sequence ID" value="NC_014958.1"/>
</dbReference>
<dbReference type="PANTHER" id="PTHR44520">
    <property type="entry name" value="RESPONSE REGULATOR RCP1-RELATED"/>
    <property type="match status" value="1"/>
</dbReference>
<dbReference type="CDD" id="cd17557">
    <property type="entry name" value="REC_Rcp-like"/>
    <property type="match status" value="1"/>
</dbReference>
<gene>
    <name evidence="3" type="ordered locus">Deima_2629</name>
</gene>
<dbReference type="Gene3D" id="3.40.50.2300">
    <property type="match status" value="1"/>
</dbReference>
<dbReference type="STRING" id="709986.Deima_2629"/>
<dbReference type="SMART" id="SM00448">
    <property type="entry name" value="REC"/>
    <property type="match status" value="1"/>
</dbReference>
<dbReference type="EMBL" id="CP002454">
    <property type="protein sequence ID" value="ADV68262.1"/>
    <property type="molecule type" value="Genomic_DNA"/>
</dbReference>
<dbReference type="OrthoDB" id="9785718at2"/>
<sequence>MIRAPTILLVEDYPLDVMMFEEALRIAGLSVDLKIARDGEEAQQFIAAGSVPDLIVLDLNLPRMDGFELLQEWKSRTPTRTIPIAVLSTSEADADVQRAYDLQANVYMVKPTGHQQLHDMADALKRFWFQVVKLPNQLGPYAAFSQ</sequence>
<evidence type="ECO:0000313" key="4">
    <source>
        <dbReference type="Proteomes" id="UP000008635"/>
    </source>
</evidence>
<keyword evidence="1" id="KW-0597">Phosphoprotein</keyword>
<dbReference type="KEGG" id="dmr:Deima_2629"/>
<evidence type="ECO:0000313" key="3">
    <source>
        <dbReference type="EMBL" id="ADV68262.1"/>
    </source>
</evidence>
<dbReference type="Pfam" id="PF00072">
    <property type="entry name" value="Response_reg"/>
    <property type="match status" value="1"/>
</dbReference>
<dbReference type="HOGENOM" id="CLU_000445_69_17_0"/>
<dbReference type="eggNOG" id="COG0745">
    <property type="taxonomic scope" value="Bacteria"/>
</dbReference>
<dbReference type="InterPro" id="IPR052893">
    <property type="entry name" value="TCS_response_regulator"/>
</dbReference>
<organism evidence="3 4">
    <name type="scientific">Deinococcus maricopensis (strain DSM 21211 / LMG 22137 / NRRL B-23946 / LB-34)</name>
    <dbReference type="NCBI Taxonomy" id="709986"/>
    <lineage>
        <taxon>Bacteria</taxon>
        <taxon>Thermotogati</taxon>
        <taxon>Deinococcota</taxon>
        <taxon>Deinococci</taxon>
        <taxon>Deinococcales</taxon>
        <taxon>Deinococcaceae</taxon>
        <taxon>Deinococcus</taxon>
    </lineage>
</organism>
<reference evidence="4" key="2">
    <citation type="submission" date="2011-01" db="EMBL/GenBank/DDBJ databases">
        <title>The complete genome of Deinococcus maricopensis DSM 21211.</title>
        <authorList>
            <consortium name="US DOE Joint Genome Institute (JGI-PGF)"/>
            <person name="Lucas S."/>
            <person name="Copeland A."/>
            <person name="Lapidus A."/>
            <person name="Goodwin L."/>
            <person name="Pitluck S."/>
            <person name="Kyrpides N."/>
            <person name="Mavromatis K."/>
            <person name="Pagani I."/>
            <person name="Ivanova N."/>
            <person name="Ovchinnikova G."/>
            <person name="Zeytun A."/>
            <person name="Detter J.C."/>
            <person name="Han C."/>
            <person name="Land M."/>
            <person name="Hauser L."/>
            <person name="Markowitz V."/>
            <person name="Cheng J.-F."/>
            <person name="Hugenholtz P."/>
            <person name="Woyke T."/>
            <person name="Wu D."/>
            <person name="Pukall R."/>
            <person name="Gehrich-Schroeter G."/>
            <person name="Brambilla E."/>
            <person name="Klenk H.-P."/>
            <person name="Eisen J.A."/>
        </authorList>
    </citation>
    <scope>NUCLEOTIDE SEQUENCE [LARGE SCALE GENOMIC DNA]</scope>
    <source>
        <strain evidence="4">DSM 21211 / LMG 22137 / NRRL B-23946 / LB-34</strain>
    </source>
</reference>
<proteinExistence type="predicted"/>
<evidence type="ECO:0000259" key="2">
    <source>
        <dbReference type="PROSITE" id="PS50110"/>
    </source>
</evidence>
<dbReference type="AlphaFoldDB" id="E8UB23"/>
<name>E8UB23_DEIML</name>
<feature type="modified residue" description="4-aspartylphosphate" evidence="1">
    <location>
        <position position="58"/>
    </location>
</feature>
<dbReference type="InterPro" id="IPR011006">
    <property type="entry name" value="CheY-like_superfamily"/>
</dbReference>
<accession>E8UB23</accession>
<keyword evidence="4" id="KW-1185">Reference proteome</keyword>
<feature type="domain" description="Response regulatory" evidence="2">
    <location>
        <begin position="6"/>
        <end position="125"/>
    </location>
</feature>
<evidence type="ECO:0000256" key="1">
    <source>
        <dbReference type="PROSITE-ProRule" id="PRU00169"/>
    </source>
</evidence>
<dbReference type="Proteomes" id="UP000008635">
    <property type="component" value="Chromosome"/>
</dbReference>